<accession>A0ABT1QDW1</accession>
<comment type="caution">
    <text evidence="1">The sequence shown here is derived from an EMBL/GenBank/DDBJ whole genome shotgun (WGS) entry which is preliminary data.</text>
</comment>
<organism evidence="1 2">
    <name type="scientific">Rhodococcus tibetensis</name>
    <dbReference type="NCBI Taxonomy" id="2965064"/>
    <lineage>
        <taxon>Bacteria</taxon>
        <taxon>Bacillati</taxon>
        <taxon>Actinomycetota</taxon>
        <taxon>Actinomycetes</taxon>
        <taxon>Mycobacteriales</taxon>
        <taxon>Nocardiaceae</taxon>
        <taxon>Rhodococcus</taxon>
    </lineage>
</organism>
<dbReference type="RefSeq" id="WP_255969826.1">
    <property type="nucleotide sequence ID" value="NZ_JANFQF010000011.1"/>
</dbReference>
<dbReference type="Proteomes" id="UP001524501">
    <property type="component" value="Unassembled WGS sequence"/>
</dbReference>
<protein>
    <submittedName>
        <fullName evidence="1">Uncharacterized protein</fullName>
    </submittedName>
</protein>
<evidence type="ECO:0000313" key="1">
    <source>
        <dbReference type="EMBL" id="MCQ4120451.1"/>
    </source>
</evidence>
<dbReference type="EMBL" id="JANFQF010000011">
    <property type="protein sequence ID" value="MCQ4120451.1"/>
    <property type="molecule type" value="Genomic_DNA"/>
</dbReference>
<name>A0ABT1QDW1_9NOCA</name>
<gene>
    <name evidence="1" type="ORF">NOF53_14955</name>
</gene>
<reference evidence="1 2" key="1">
    <citation type="submission" date="2022-07" db="EMBL/GenBank/DDBJ databases">
        <title>Degradation activity of malathion, p-nitrophenol and potential low-temperature adaptation strategy of Rhodococcus sp. FXJ9.536.</title>
        <authorList>
            <person name="Huang J."/>
            <person name="Huang Y."/>
        </authorList>
    </citation>
    <scope>NUCLEOTIDE SEQUENCE [LARGE SCALE GENOMIC DNA]</scope>
    <source>
        <strain evidence="1 2">FXJ9.536</strain>
    </source>
</reference>
<sequence length="42" mass="4693">MKTADARTASRQELSRADRAVWRVPKDEIPHVAFTVVAGEAR</sequence>
<evidence type="ECO:0000313" key="2">
    <source>
        <dbReference type="Proteomes" id="UP001524501"/>
    </source>
</evidence>
<proteinExistence type="predicted"/>
<keyword evidence="2" id="KW-1185">Reference proteome</keyword>